<dbReference type="InterPro" id="IPR007630">
    <property type="entry name" value="RNA_pol_sigma70_r4"/>
</dbReference>
<dbReference type="InterPro" id="IPR000943">
    <property type="entry name" value="RNA_pol_sigma70"/>
</dbReference>
<dbReference type="NCBIfam" id="TIGR02937">
    <property type="entry name" value="sigma70-ECF"/>
    <property type="match status" value="1"/>
</dbReference>
<dbReference type="Gene3D" id="1.20.120.1810">
    <property type="match status" value="1"/>
</dbReference>
<evidence type="ECO:0000256" key="1">
    <source>
        <dbReference type="ARBA" id="ARBA00023015"/>
    </source>
</evidence>
<dbReference type="NCBIfam" id="TIGR02980">
    <property type="entry name" value="SigBFG"/>
    <property type="match status" value="1"/>
</dbReference>
<dbReference type="InterPro" id="IPR013324">
    <property type="entry name" value="RNA_pol_sigma_r3/r4-like"/>
</dbReference>
<protein>
    <submittedName>
        <fullName evidence="9">RNA polymerase sigma factor SigB</fullName>
    </submittedName>
</protein>
<dbReference type="PANTHER" id="PTHR30385:SF4">
    <property type="entry name" value="RNA POLYMERASE SIGMA-E FACTOR"/>
    <property type="match status" value="1"/>
</dbReference>
<dbReference type="Pfam" id="PF04542">
    <property type="entry name" value="Sigma70_r2"/>
    <property type="match status" value="1"/>
</dbReference>
<evidence type="ECO:0000259" key="6">
    <source>
        <dbReference type="Pfam" id="PF04539"/>
    </source>
</evidence>
<name>A0A6J4TFK9_9ACTN</name>
<dbReference type="SUPFAM" id="SSF88659">
    <property type="entry name" value="Sigma3 and sigma4 domains of RNA polymerase sigma factors"/>
    <property type="match status" value="2"/>
</dbReference>
<dbReference type="PANTHER" id="PTHR30385">
    <property type="entry name" value="SIGMA FACTOR F FLAGELLAR"/>
    <property type="match status" value="1"/>
</dbReference>
<dbReference type="GO" id="GO:0003677">
    <property type="term" value="F:DNA binding"/>
    <property type="evidence" value="ECO:0007669"/>
    <property type="project" value="UniProtKB-KW"/>
</dbReference>
<dbReference type="CDD" id="cd06171">
    <property type="entry name" value="Sigma70_r4"/>
    <property type="match status" value="1"/>
</dbReference>
<evidence type="ECO:0000259" key="7">
    <source>
        <dbReference type="Pfam" id="PF04542"/>
    </source>
</evidence>
<dbReference type="GO" id="GO:0016987">
    <property type="term" value="F:sigma factor activity"/>
    <property type="evidence" value="ECO:0007669"/>
    <property type="project" value="UniProtKB-KW"/>
</dbReference>
<feature type="domain" description="RNA polymerase sigma-70 region 2" evidence="7">
    <location>
        <begin position="77"/>
        <end position="146"/>
    </location>
</feature>
<dbReference type="Pfam" id="PF04539">
    <property type="entry name" value="Sigma70_r3"/>
    <property type="match status" value="1"/>
</dbReference>
<dbReference type="InterPro" id="IPR014322">
    <property type="entry name" value="RNA_pol_sigma-B/F/G"/>
</dbReference>
<evidence type="ECO:0000259" key="8">
    <source>
        <dbReference type="Pfam" id="PF04545"/>
    </source>
</evidence>
<proteinExistence type="predicted"/>
<evidence type="ECO:0000256" key="2">
    <source>
        <dbReference type="ARBA" id="ARBA00023082"/>
    </source>
</evidence>
<dbReference type="Pfam" id="PF04545">
    <property type="entry name" value="Sigma70_r4"/>
    <property type="match status" value="1"/>
</dbReference>
<organism evidence="9">
    <name type="scientific">uncultured Solirubrobacteraceae bacterium</name>
    <dbReference type="NCBI Taxonomy" id="1162706"/>
    <lineage>
        <taxon>Bacteria</taxon>
        <taxon>Bacillati</taxon>
        <taxon>Actinomycetota</taxon>
        <taxon>Thermoleophilia</taxon>
        <taxon>Solirubrobacterales</taxon>
        <taxon>Solirubrobacteraceae</taxon>
        <taxon>environmental samples</taxon>
    </lineage>
</organism>
<accession>A0A6J4TFK9</accession>
<keyword evidence="4" id="KW-0804">Transcription</keyword>
<evidence type="ECO:0000256" key="5">
    <source>
        <dbReference type="SAM" id="MobiDB-lite"/>
    </source>
</evidence>
<dbReference type="InterPro" id="IPR007627">
    <property type="entry name" value="RNA_pol_sigma70_r2"/>
</dbReference>
<dbReference type="InterPro" id="IPR013325">
    <property type="entry name" value="RNA_pol_sigma_r2"/>
</dbReference>
<dbReference type="AlphaFoldDB" id="A0A6J4TFK9"/>
<dbReference type="GO" id="GO:0006352">
    <property type="term" value="P:DNA-templated transcription initiation"/>
    <property type="evidence" value="ECO:0007669"/>
    <property type="project" value="InterPro"/>
</dbReference>
<keyword evidence="1" id="KW-0805">Transcription regulation</keyword>
<evidence type="ECO:0000256" key="3">
    <source>
        <dbReference type="ARBA" id="ARBA00023125"/>
    </source>
</evidence>
<dbReference type="EMBL" id="CADCVQ010000144">
    <property type="protein sequence ID" value="CAA9521320.1"/>
    <property type="molecule type" value="Genomic_DNA"/>
</dbReference>
<reference evidence="9" key="1">
    <citation type="submission" date="2020-02" db="EMBL/GenBank/DDBJ databases">
        <authorList>
            <person name="Meier V. D."/>
        </authorList>
    </citation>
    <scope>NUCLEOTIDE SEQUENCE</scope>
    <source>
        <strain evidence="9">AVDCRST_MAG67</strain>
    </source>
</reference>
<dbReference type="InterPro" id="IPR014284">
    <property type="entry name" value="RNA_pol_sigma-70_dom"/>
</dbReference>
<feature type="domain" description="RNA polymerase sigma-70 region 3" evidence="6">
    <location>
        <begin position="156"/>
        <end position="214"/>
    </location>
</feature>
<dbReference type="PRINTS" id="PR00046">
    <property type="entry name" value="SIGMA70FCT"/>
</dbReference>
<dbReference type="Gene3D" id="1.20.140.160">
    <property type="match status" value="1"/>
</dbReference>
<keyword evidence="2" id="KW-0731">Sigma factor</keyword>
<dbReference type="InterPro" id="IPR007624">
    <property type="entry name" value="RNA_pol_sigma70_r3"/>
</dbReference>
<feature type="domain" description="RNA polymerase sigma-70 region 4" evidence="8">
    <location>
        <begin position="245"/>
        <end position="292"/>
    </location>
</feature>
<sequence>MSPPRIASAPDLGAPTLVCGGLRGRDIAVPDRRPVVFMNAKPPATSGRGAGPERSSEDRDLFIRYHRDGDSQARDQLVERFLPLARQLARRYQRASEPLDDLLQVASLGLIKAIDRFDPDRDIAFSSYAVPTILGEIKRYFRDRTWAVRVPRDLQELTLRVDRAVGELSDELRRQPSVKEIGVAVGVDQEEILEALQAGGAYRAVSFDAPRAGGDEDVATIGESVGIQEDGFDRAEERATLQTLMSAVTPRERDVLRMRFEQDMTQAEIGDIIGVSQMQVSRIIRQAIARLRTAADAPAGADAG</sequence>
<evidence type="ECO:0000313" key="9">
    <source>
        <dbReference type="EMBL" id="CAA9521320.1"/>
    </source>
</evidence>
<feature type="region of interest" description="Disordered" evidence="5">
    <location>
        <begin position="38"/>
        <end position="57"/>
    </location>
</feature>
<gene>
    <name evidence="9" type="ORF">AVDCRST_MAG67-3390</name>
</gene>
<keyword evidence="3" id="KW-0238">DNA-binding</keyword>
<evidence type="ECO:0000256" key="4">
    <source>
        <dbReference type="ARBA" id="ARBA00023163"/>
    </source>
</evidence>
<dbReference type="SUPFAM" id="SSF88946">
    <property type="entry name" value="Sigma2 domain of RNA polymerase sigma factors"/>
    <property type="match status" value="1"/>
</dbReference>